<dbReference type="SMART" id="SM01323">
    <property type="entry name" value="YajC"/>
    <property type="match status" value="1"/>
</dbReference>
<feature type="transmembrane region" description="Helical" evidence="10">
    <location>
        <begin position="6"/>
        <end position="27"/>
    </location>
</feature>
<comment type="subcellular location">
    <subcellularLocation>
        <location evidence="1">Cell membrane</location>
        <topology evidence="1">Single-pass membrane protein</topology>
    </subcellularLocation>
</comment>
<evidence type="ECO:0000256" key="10">
    <source>
        <dbReference type="SAM" id="Phobius"/>
    </source>
</evidence>
<keyword evidence="4" id="KW-1003">Cell membrane</keyword>
<evidence type="ECO:0000256" key="3">
    <source>
        <dbReference type="ARBA" id="ARBA00022448"/>
    </source>
</evidence>
<evidence type="ECO:0000256" key="7">
    <source>
        <dbReference type="ARBA" id="ARBA00022989"/>
    </source>
</evidence>
<dbReference type="Pfam" id="PF02699">
    <property type="entry name" value="YajC"/>
    <property type="match status" value="1"/>
</dbReference>
<dbReference type="RefSeq" id="WP_307486671.1">
    <property type="nucleotide sequence ID" value="NZ_JAUSUF010000007.1"/>
</dbReference>
<gene>
    <name evidence="11" type="ORF">J2S18_002098</name>
</gene>
<evidence type="ECO:0000256" key="9">
    <source>
        <dbReference type="ARBA" id="ARBA00023136"/>
    </source>
</evidence>
<organism evidence="11 12">
    <name type="scientific">Eubacterium multiforme</name>
    <dbReference type="NCBI Taxonomy" id="83339"/>
    <lineage>
        <taxon>Bacteria</taxon>
        <taxon>Bacillati</taxon>
        <taxon>Bacillota</taxon>
        <taxon>Clostridia</taxon>
        <taxon>Eubacteriales</taxon>
        <taxon>Eubacteriaceae</taxon>
        <taxon>Eubacterium</taxon>
    </lineage>
</organism>
<dbReference type="Proteomes" id="UP001228504">
    <property type="component" value="Unassembled WGS sequence"/>
</dbReference>
<dbReference type="EMBL" id="JAUSUF010000007">
    <property type="protein sequence ID" value="MDQ0150160.1"/>
    <property type="molecule type" value="Genomic_DNA"/>
</dbReference>
<dbReference type="PANTHER" id="PTHR33909">
    <property type="entry name" value="SEC TRANSLOCON ACCESSORY COMPLEX SUBUNIT YAJC"/>
    <property type="match status" value="1"/>
</dbReference>
<evidence type="ECO:0000256" key="2">
    <source>
        <dbReference type="ARBA" id="ARBA00006742"/>
    </source>
</evidence>
<evidence type="ECO:0000313" key="11">
    <source>
        <dbReference type="EMBL" id="MDQ0150160.1"/>
    </source>
</evidence>
<name>A0ABT9UV22_9FIRM</name>
<evidence type="ECO:0000256" key="1">
    <source>
        <dbReference type="ARBA" id="ARBA00004162"/>
    </source>
</evidence>
<comment type="similarity">
    <text evidence="2">Belongs to the YajC family.</text>
</comment>
<proteinExistence type="inferred from homology"/>
<dbReference type="NCBIfam" id="TIGR00739">
    <property type="entry name" value="yajC"/>
    <property type="match status" value="1"/>
</dbReference>
<keyword evidence="5 10" id="KW-0812">Transmembrane</keyword>
<keyword evidence="3" id="KW-0813">Transport</keyword>
<keyword evidence="9 10" id="KW-0472">Membrane</keyword>
<dbReference type="PANTHER" id="PTHR33909:SF1">
    <property type="entry name" value="SEC TRANSLOCON ACCESSORY COMPLEX SUBUNIT YAJC"/>
    <property type="match status" value="1"/>
</dbReference>
<keyword evidence="6" id="KW-0653">Protein transport</keyword>
<keyword evidence="12" id="KW-1185">Reference proteome</keyword>
<reference evidence="11 12" key="1">
    <citation type="submission" date="2023-07" db="EMBL/GenBank/DDBJ databases">
        <title>Genomic Encyclopedia of Type Strains, Phase IV (KMG-IV): sequencing the most valuable type-strain genomes for metagenomic binning, comparative biology and taxonomic classification.</title>
        <authorList>
            <person name="Goeker M."/>
        </authorList>
    </citation>
    <scope>NUCLEOTIDE SEQUENCE [LARGE SCALE GENOMIC DNA]</scope>
    <source>
        <strain evidence="11 12">DSM 20694</strain>
    </source>
</reference>
<evidence type="ECO:0000256" key="8">
    <source>
        <dbReference type="ARBA" id="ARBA00023010"/>
    </source>
</evidence>
<comment type="caution">
    <text evidence="11">The sequence shown here is derived from an EMBL/GenBank/DDBJ whole genome shotgun (WGS) entry which is preliminary data.</text>
</comment>
<evidence type="ECO:0000313" key="12">
    <source>
        <dbReference type="Proteomes" id="UP001228504"/>
    </source>
</evidence>
<evidence type="ECO:0000256" key="5">
    <source>
        <dbReference type="ARBA" id="ARBA00022692"/>
    </source>
</evidence>
<accession>A0ABT9UV22</accession>
<sequence length="96" mass="10773">MKDAIIIGFILTVLLYFLYSSIILPTVNQKKFMNQQKNVKDFQDGLKVSDNVLTMSGMYGVIVKINENIVSLKVSPDVVVKIDKSTVVGMSKEKIF</sequence>
<keyword evidence="8" id="KW-0811">Translocation</keyword>
<protein>
    <submittedName>
        <fullName evidence="11">Preprotein translocase subunit YajC</fullName>
    </submittedName>
</protein>
<evidence type="ECO:0000256" key="6">
    <source>
        <dbReference type="ARBA" id="ARBA00022927"/>
    </source>
</evidence>
<evidence type="ECO:0000256" key="4">
    <source>
        <dbReference type="ARBA" id="ARBA00022475"/>
    </source>
</evidence>
<keyword evidence="7 10" id="KW-1133">Transmembrane helix</keyword>
<dbReference type="InterPro" id="IPR003849">
    <property type="entry name" value="Preprotein_translocase_YajC"/>
</dbReference>